<dbReference type="Proteomes" id="UP000662770">
    <property type="component" value="Chromosome"/>
</dbReference>
<proteinExistence type="predicted"/>
<evidence type="ECO:0000313" key="3">
    <source>
        <dbReference type="Proteomes" id="UP000662770"/>
    </source>
</evidence>
<feature type="signal peptide" evidence="1">
    <location>
        <begin position="1"/>
        <end position="35"/>
    </location>
</feature>
<dbReference type="RefSeq" id="WP_207355277.1">
    <property type="nucleotide sequence ID" value="NZ_CP071503.1"/>
</dbReference>
<dbReference type="InterPro" id="IPR043750">
    <property type="entry name" value="DUF5695"/>
</dbReference>
<gene>
    <name evidence="2" type="ORF">JYB87_02165</name>
</gene>
<organism evidence="2 3">
    <name type="scientific">Shewanella avicenniae</name>
    <dbReference type="NCBI Taxonomy" id="2814294"/>
    <lineage>
        <taxon>Bacteria</taxon>
        <taxon>Pseudomonadati</taxon>
        <taxon>Pseudomonadota</taxon>
        <taxon>Gammaproteobacteria</taxon>
        <taxon>Alteromonadales</taxon>
        <taxon>Shewanellaceae</taxon>
        <taxon>Shewanella</taxon>
    </lineage>
</organism>
<dbReference type="EMBL" id="CP071503">
    <property type="protein sequence ID" value="QSX34071.1"/>
    <property type="molecule type" value="Genomic_DNA"/>
</dbReference>
<accession>A0ABX7QTS1</accession>
<protein>
    <submittedName>
        <fullName evidence="2">Uncharacterized protein</fullName>
    </submittedName>
</protein>
<keyword evidence="3" id="KW-1185">Reference proteome</keyword>
<feature type="chain" id="PRO_5046798386" evidence="1">
    <location>
        <begin position="36"/>
        <end position="907"/>
    </location>
</feature>
<name>A0ABX7QTS1_9GAMM</name>
<evidence type="ECO:0000256" key="1">
    <source>
        <dbReference type="SAM" id="SignalP"/>
    </source>
</evidence>
<dbReference type="Pfam" id="PF18951">
    <property type="entry name" value="DUF5695"/>
    <property type="match status" value="1"/>
</dbReference>
<sequence>MPRMSVFAQFQQVKHQWLLCLSGCLPWLFVAATHAAEALPDLALQFDTVSQTLVSMRPTSVKDSFDFLPSAHTNTRQGDGYYQLGDIDIRLRLKGADRWHDFSTALQYKQINTLVATGNTLASAEISGDLPGIPLRVQRDWINHQGQLVLKFTLRNPTNDTIEIGGLGLAMVFDNILSGRELDEAHQRASYAEPYMGLDAGYLQVVRLNGQGPALLVLPQQNAQFENWMPLLDRTESNGRPLIYNDPTKRTHTFEGFYDWMVFSKGFADTEWLHAEQWNTPQSLMLAPGDSYITSVKFVLTPKVRQLESTLVANQRPVAVGVPGYVVPTDLPADLFLNAASGVHSITVTPKESLAVFPAVSKGDWRHFKVQGKAWGRARINIYYDDGQQQTLHYFVTDPMRTAVDKLGEFSFTQQWVDDPNDPFKRSPAILGYDKAAGSVVTQDQRVWLAGLSDEAGAGPWLAAIMKQLGAADAEQVAKFEQFYTQVVDGRLQYNSGDKQYGVVKSLFYYAPKSLPDFSYDPKRDWSTWASWNAQQAASPERSYNYPHVAAAQWVLYRLARFKQGLVNAHDWRWYLEHAYHTSMAMVQLAPDYAQFGQMEGDVFVAILQDLKAEGMNAEAKKLTQAMSKRAEHWASLAYPFGSEMPWDSTGQEEVYAWMRYFGKTAQATKTRDVILGYDFTVPHWGYNGSARRFWDFLYAGKLSRIERQLHHYGSTINALPLLDSYRRDPRDLYLLRVAYGGMMGAMTNIDQQGFASAAFHSFPDSRKFDDYSGDYGTNFFGYAFGSSSYLVNDAKFGWLGFGGTVTQDEEQITLLPKDAFRNRIYIAPAKLWLTLDAGEFISASYSAKTGQIELTLAEATAHTPKAMLKIASFGKPYRLTSPNKPFVGRHAITLKPHPMTVELMPK</sequence>
<keyword evidence="1" id="KW-0732">Signal</keyword>
<reference evidence="2 3" key="1">
    <citation type="submission" date="2021-03" db="EMBL/GenBank/DDBJ databases">
        <title>Novel species identification of genus Shewanella.</title>
        <authorList>
            <person name="Liu G."/>
            <person name="Zhang Q."/>
        </authorList>
    </citation>
    <scope>NUCLEOTIDE SEQUENCE [LARGE SCALE GENOMIC DNA]</scope>
    <source>
        <strain evidence="2 3">FJAT-51800</strain>
    </source>
</reference>
<evidence type="ECO:0000313" key="2">
    <source>
        <dbReference type="EMBL" id="QSX34071.1"/>
    </source>
</evidence>